<evidence type="ECO:0000313" key="3">
    <source>
        <dbReference type="EMBL" id="MFC3075110.1"/>
    </source>
</evidence>
<reference evidence="4" key="1">
    <citation type="journal article" date="2019" name="Int. J. Syst. Evol. Microbiol.">
        <title>The Global Catalogue of Microorganisms (GCM) 10K type strain sequencing project: providing services to taxonomists for standard genome sequencing and annotation.</title>
        <authorList>
            <consortium name="The Broad Institute Genomics Platform"/>
            <consortium name="The Broad Institute Genome Sequencing Center for Infectious Disease"/>
            <person name="Wu L."/>
            <person name="Ma J."/>
        </authorList>
    </citation>
    <scope>NUCLEOTIDE SEQUENCE [LARGE SCALE GENOMIC DNA]</scope>
    <source>
        <strain evidence="4">KCTC 52677</strain>
    </source>
</reference>
<accession>A0ABV7DL38</accession>
<gene>
    <name evidence="3" type="ORF">ACFOHH_18520</name>
</gene>
<comment type="caution">
    <text evidence="3">The sequence shown here is derived from an EMBL/GenBank/DDBJ whole genome shotgun (WGS) entry which is preliminary data.</text>
</comment>
<dbReference type="Pfam" id="PF13410">
    <property type="entry name" value="GST_C_2"/>
    <property type="match status" value="1"/>
</dbReference>
<dbReference type="SUPFAM" id="SSF52833">
    <property type="entry name" value="Thioredoxin-like"/>
    <property type="match status" value="1"/>
</dbReference>
<protein>
    <submittedName>
        <fullName evidence="3">Glutathione S-transferase family protein</fullName>
    </submittedName>
</protein>
<dbReference type="SFLD" id="SFLDS00019">
    <property type="entry name" value="Glutathione_Transferase_(cytos"/>
    <property type="match status" value="1"/>
</dbReference>
<keyword evidence="4" id="KW-1185">Reference proteome</keyword>
<evidence type="ECO:0000259" key="2">
    <source>
        <dbReference type="PROSITE" id="PS50405"/>
    </source>
</evidence>
<dbReference type="InterPro" id="IPR040079">
    <property type="entry name" value="Glutathione_S-Trfase"/>
</dbReference>
<dbReference type="InterPro" id="IPR036249">
    <property type="entry name" value="Thioredoxin-like_sf"/>
</dbReference>
<dbReference type="PROSITE" id="PS51354">
    <property type="entry name" value="GLUTAREDOXIN_2"/>
    <property type="match status" value="1"/>
</dbReference>
<dbReference type="PROSITE" id="PS50404">
    <property type="entry name" value="GST_NTER"/>
    <property type="match status" value="1"/>
</dbReference>
<dbReference type="InterPro" id="IPR010987">
    <property type="entry name" value="Glutathione-S-Trfase_C-like"/>
</dbReference>
<dbReference type="InterPro" id="IPR004045">
    <property type="entry name" value="Glutathione_S-Trfase_N"/>
</dbReference>
<organism evidence="3 4">
    <name type="scientific">Shinella pollutisoli</name>
    <dbReference type="NCBI Taxonomy" id="2250594"/>
    <lineage>
        <taxon>Bacteria</taxon>
        <taxon>Pseudomonadati</taxon>
        <taxon>Pseudomonadota</taxon>
        <taxon>Alphaproteobacteria</taxon>
        <taxon>Hyphomicrobiales</taxon>
        <taxon>Rhizobiaceae</taxon>
        <taxon>Shinella</taxon>
    </lineage>
</organism>
<evidence type="ECO:0000313" key="4">
    <source>
        <dbReference type="Proteomes" id="UP001595377"/>
    </source>
</evidence>
<dbReference type="PANTHER" id="PTHR44051:SF9">
    <property type="entry name" value="GLUTATHIONE S-TRANSFERASE 1"/>
    <property type="match status" value="1"/>
</dbReference>
<dbReference type="EMBL" id="JBHRSP010000032">
    <property type="protein sequence ID" value="MFC3075110.1"/>
    <property type="molecule type" value="Genomic_DNA"/>
</dbReference>
<dbReference type="PROSITE" id="PS50405">
    <property type="entry name" value="GST_CTER"/>
    <property type="match status" value="1"/>
</dbReference>
<dbReference type="InterPro" id="IPR036282">
    <property type="entry name" value="Glutathione-S-Trfase_C_sf"/>
</dbReference>
<dbReference type="Gene3D" id="3.40.30.10">
    <property type="entry name" value="Glutaredoxin"/>
    <property type="match status" value="1"/>
</dbReference>
<dbReference type="Pfam" id="PF13417">
    <property type="entry name" value="GST_N_3"/>
    <property type="match status" value="1"/>
</dbReference>
<evidence type="ECO:0000259" key="1">
    <source>
        <dbReference type="PROSITE" id="PS50404"/>
    </source>
</evidence>
<proteinExistence type="predicted"/>
<sequence length="219" mass="24913">MKPALYAHPFSSYCQKVLTALYENGTDFEYRLLDPGAPETLADFAARWPIKRFPILVDGERTIVEASVVIEYLGLHHPGPVKLVPDDPAAALEVRMMDRFFDNYISTPQQKVVFDAIRAEEQRDPYGVKDARDMLERAYAWLDRHMAGREWAAGDGFSLADCGAGPFLFYADWTHAIDPAFANVHAYRRRLLARPAFARAVDEARPYRKYFPLGAPDRD</sequence>
<dbReference type="RefSeq" id="WP_257315458.1">
    <property type="nucleotide sequence ID" value="NZ_JANFDG010000012.1"/>
</dbReference>
<dbReference type="Proteomes" id="UP001595377">
    <property type="component" value="Unassembled WGS sequence"/>
</dbReference>
<dbReference type="CDD" id="cd00570">
    <property type="entry name" value="GST_N_family"/>
    <property type="match status" value="1"/>
</dbReference>
<dbReference type="PANTHER" id="PTHR44051">
    <property type="entry name" value="GLUTATHIONE S-TRANSFERASE-RELATED"/>
    <property type="match status" value="1"/>
</dbReference>
<name>A0ABV7DL38_9HYPH</name>
<dbReference type="SUPFAM" id="SSF47616">
    <property type="entry name" value="GST C-terminal domain-like"/>
    <property type="match status" value="1"/>
</dbReference>
<feature type="domain" description="GST N-terminal" evidence="1">
    <location>
        <begin position="1"/>
        <end position="81"/>
    </location>
</feature>
<dbReference type="SFLD" id="SFLDG00358">
    <property type="entry name" value="Main_(cytGST)"/>
    <property type="match status" value="1"/>
</dbReference>
<feature type="domain" description="GST C-terminal" evidence="2">
    <location>
        <begin position="87"/>
        <end position="210"/>
    </location>
</feature>
<dbReference type="Gene3D" id="1.20.1050.10">
    <property type="match status" value="1"/>
</dbReference>